<dbReference type="Proteomes" id="UP000078335">
    <property type="component" value="Unassembled WGS sequence"/>
</dbReference>
<dbReference type="PROSITE" id="PS51257">
    <property type="entry name" value="PROKAR_LIPOPROTEIN"/>
    <property type="match status" value="1"/>
</dbReference>
<comment type="caution">
    <text evidence="3">The sequence shown here is derived from an EMBL/GenBank/DDBJ whole genome shotgun (WGS) entry which is preliminary data.</text>
</comment>
<keyword evidence="2" id="KW-0732">Signal</keyword>
<sequence length="126" mass="13141">MRSRTVAATAVVVVLVALTGCTRQQTAFDGVARAACETKVGPAIVAWWRDEYGMTPWKVVDTRSTGVEQGAGGRGGAASASVTGESAVQRDERGPVTEPVAWSCSVRTSADDPSSVSATIQEITLR</sequence>
<proteinExistence type="predicted"/>
<reference evidence="3 4" key="1">
    <citation type="journal article" date="2016" name="Front. Microbiol.">
        <title>Genomic Resource of Rice Seed Associated Bacteria.</title>
        <authorList>
            <person name="Midha S."/>
            <person name="Bansal K."/>
            <person name="Sharma S."/>
            <person name="Kumar N."/>
            <person name="Patil P.P."/>
            <person name="Chaudhry V."/>
            <person name="Patil P.B."/>
        </authorList>
    </citation>
    <scope>NUCLEOTIDE SEQUENCE [LARGE SCALE GENOMIC DNA]</scope>
    <source>
        <strain evidence="3 4">NS263</strain>
    </source>
</reference>
<evidence type="ECO:0000313" key="4">
    <source>
        <dbReference type="Proteomes" id="UP000078335"/>
    </source>
</evidence>
<feature type="chain" id="PRO_5046500181" description="Ig-like domain-containing protein" evidence="2">
    <location>
        <begin position="28"/>
        <end position="126"/>
    </location>
</feature>
<organism evidence="3 4">
    <name type="scientific">Curtobacterium oceanosedimentum</name>
    <dbReference type="NCBI Taxonomy" id="465820"/>
    <lineage>
        <taxon>Bacteria</taxon>
        <taxon>Bacillati</taxon>
        <taxon>Actinomycetota</taxon>
        <taxon>Actinomycetes</taxon>
        <taxon>Micrococcales</taxon>
        <taxon>Microbacteriaceae</taxon>
        <taxon>Curtobacterium</taxon>
    </lineage>
</organism>
<feature type="signal peptide" evidence="2">
    <location>
        <begin position="1"/>
        <end position="27"/>
    </location>
</feature>
<dbReference type="EMBL" id="LDRB01000074">
    <property type="protein sequence ID" value="KTR38556.1"/>
    <property type="molecule type" value="Genomic_DNA"/>
</dbReference>
<dbReference type="RefSeq" id="WP_058729683.1">
    <property type="nucleotide sequence ID" value="NZ_LDRB01000074.1"/>
</dbReference>
<keyword evidence="4" id="KW-1185">Reference proteome</keyword>
<evidence type="ECO:0000256" key="2">
    <source>
        <dbReference type="SAM" id="SignalP"/>
    </source>
</evidence>
<protein>
    <recommendedName>
        <fullName evidence="5">Ig-like domain-containing protein</fullName>
    </recommendedName>
</protein>
<gene>
    <name evidence="3" type="ORF">NS263_12975</name>
</gene>
<feature type="compositionally biased region" description="Polar residues" evidence="1">
    <location>
        <begin position="105"/>
        <end position="126"/>
    </location>
</feature>
<evidence type="ECO:0000256" key="1">
    <source>
        <dbReference type="SAM" id="MobiDB-lite"/>
    </source>
</evidence>
<evidence type="ECO:0000313" key="3">
    <source>
        <dbReference type="EMBL" id="KTR38556.1"/>
    </source>
</evidence>
<name>A0ABR5S3X0_9MICO</name>
<accession>A0ABR5S3X0</accession>
<feature type="region of interest" description="Disordered" evidence="1">
    <location>
        <begin position="64"/>
        <end position="126"/>
    </location>
</feature>
<evidence type="ECO:0008006" key="5">
    <source>
        <dbReference type="Google" id="ProtNLM"/>
    </source>
</evidence>